<gene>
    <name evidence="2" type="ORF">DOFOFD_08850</name>
</gene>
<comment type="caution">
    <text evidence="2">The sequence shown here is derived from an EMBL/GenBank/DDBJ whole genome shotgun (WGS) entry which is preliminary data.</text>
</comment>
<feature type="domain" description="UPF0033" evidence="1">
    <location>
        <begin position="14"/>
        <end position="79"/>
    </location>
</feature>
<name>A0ABU7U2N1_9PROT</name>
<evidence type="ECO:0000313" key="2">
    <source>
        <dbReference type="EMBL" id="MEE8659119.1"/>
    </source>
</evidence>
<dbReference type="EMBL" id="JAWJZY010000003">
    <property type="protein sequence ID" value="MEE8659119.1"/>
    <property type="molecule type" value="Genomic_DNA"/>
</dbReference>
<accession>A0ABU7U2N1</accession>
<dbReference type="SUPFAM" id="SSF64307">
    <property type="entry name" value="SirA-like"/>
    <property type="match status" value="1"/>
</dbReference>
<dbReference type="RefSeq" id="WP_394819976.1">
    <property type="nucleotide sequence ID" value="NZ_JAWJZY010000003.1"/>
</dbReference>
<reference evidence="2 3" key="1">
    <citation type="submission" date="2023-10" db="EMBL/GenBank/DDBJ databases">
        <title>Sorlinia euscelidii gen. nov., sp. nov., an acetic acid bacteria isolated from the gut of Euscelidius variegatus emitter.</title>
        <authorList>
            <person name="Michoud G."/>
            <person name="Marasco R."/>
            <person name="Seferji K."/>
            <person name="Gonella E."/>
            <person name="Garuglieri E."/>
            <person name="Alma A."/>
            <person name="Mapelli F."/>
            <person name="Borin S."/>
            <person name="Daffonchio D."/>
            <person name="Crotti E."/>
        </authorList>
    </citation>
    <scope>NUCLEOTIDE SEQUENCE [LARGE SCALE GENOMIC DNA]</scope>
    <source>
        <strain evidence="2 3">EV16P</strain>
    </source>
</reference>
<dbReference type="InterPro" id="IPR036868">
    <property type="entry name" value="TusA-like_sf"/>
</dbReference>
<proteinExistence type="predicted"/>
<evidence type="ECO:0000313" key="3">
    <source>
        <dbReference type="Proteomes" id="UP001312908"/>
    </source>
</evidence>
<protein>
    <recommendedName>
        <fullName evidence="1">UPF0033 domain-containing protein</fullName>
    </recommendedName>
</protein>
<sequence>MNRMKPDRASTMIFDARHLKCPISVLAAKKFLSRVAAGAAVEVISDDRASLAGFQALCRDRHHHLIGFKDRGDAFTLTILRRDNV</sequence>
<dbReference type="Pfam" id="PF01206">
    <property type="entry name" value="TusA"/>
    <property type="match status" value="1"/>
</dbReference>
<organism evidence="2 3">
    <name type="scientific">Sorlinia euscelidii</name>
    <dbReference type="NCBI Taxonomy" id="3081148"/>
    <lineage>
        <taxon>Bacteria</taxon>
        <taxon>Pseudomonadati</taxon>
        <taxon>Pseudomonadota</taxon>
        <taxon>Alphaproteobacteria</taxon>
        <taxon>Acetobacterales</taxon>
        <taxon>Acetobacteraceae</taxon>
        <taxon>Sorlinia</taxon>
    </lineage>
</organism>
<dbReference type="InterPro" id="IPR001455">
    <property type="entry name" value="TusA-like"/>
</dbReference>
<dbReference type="Gene3D" id="3.30.110.40">
    <property type="entry name" value="TusA-like domain"/>
    <property type="match status" value="1"/>
</dbReference>
<dbReference type="Proteomes" id="UP001312908">
    <property type="component" value="Unassembled WGS sequence"/>
</dbReference>
<dbReference type="CDD" id="cd00291">
    <property type="entry name" value="SirA_YedF_YeeD"/>
    <property type="match status" value="1"/>
</dbReference>
<keyword evidence="3" id="KW-1185">Reference proteome</keyword>
<evidence type="ECO:0000259" key="1">
    <source>
        <dbReference type="Pfam" id="PF01206"/>
    </source>
</evidence>